<evidence type="ECO:0000313" key="6">
    <source>
        <dbReference type="Proteomes" id="UP000019754"/>
    </source>
</evidence>
<dbReference type="InterPro" id="IPR036390">
    <property type="entry name" value="WH_DNA-bd_sf"/>
</dbReference>
<reference evidence="5 6" key="1">
    <citation type="journal article" date="2013" name="Genome Announc.">
        <title>Draft genome sequence of an Actinobacterium, Brachybacterium muris strain UCD-AY4.</title>
        <authorList>
            <person name="Lo J.R."/>
            <person name="Lang J.M."/>
            <person name="Darling A.E."/>
            <person name="Eisen J.A."/>
            <person name="Coil D.A."/>
        </authorList>
    </citation>
    <scope>NUCLEOTIDE SEQUENCE [LARGE SCALE GENOMIC DNA]</scope>
    <source>
        <strain evidence="5 6">UCD-AY4</strain>
    </source>
</reference>
<dbReference type="EMBL" id="AORC01000013">
    <property type="protein sequence ID" value="EYT48660.1"/>
    <property type="molecule type" value="Genomic_DNA"/>
</dbReference>
<dbReference type="PANTHER" id="PTHR38445:SF10">
    <property type="entry name" value="GNTR-FAMILY TRANSCRIPTIONAL REGULATOR"/>
    <property type="match status" value="1"/>
</dbReference>
<dbReference type="GO" id="GO:0003700">
    <property type="term" value="F:DNA-binding transcription factor activity"/>
    <property type="evidence" value="ECO:0007669"/>
    <property type="project" value="InterPro"/>
</dbReference>
<evidence type="ECO:0000313" key="5">
    <source>
        <dbReference type="EMBL" id="EYT48660.1"/>
    </source>
</evidence>
<dbReference type="HOGENOM" id="CLU_017584_10_0_11"/>
<dbReference type="InterPro" id="IPR000524">
    <property type="entry name" value="Tscrpt_reg_HTH_GntR"/>
</dbReference>
<dbReference type="RefSeq" id="WP_017824760.1">
    <property type="nucleotide sequence ID" value="NZ_KB403092.1"/>
</dbReference>
<feature type="domain" description="HTH gntR-type" evidence="4">
    <location>
        <begin position="8"/>
        <end position="76"/>
    </location>
</feature>
<comment type="caution">
    <text evidence="5">The sequence shown here is derived from an EMBL/GenBank/DDBJ whole genome shotgun (WGS) entry which is preliminary data.</text>
</comment>
<dbReference type="CDD" id="cd07377">
    <property type="entry name" value="WHTH_GntR"/>
    <property type="match status" value="1"/>
</dbReference>
<dbReference type="Proteomes" id="UP000019754">
    <property type="component" value="Unassembled WGS sequence"/>
</dbReference>
<dbReference type="InterPro" id="IPR036388">
    <property type="entry name" value="WH-like_DNA-bd_sf"/>
</dbReference>
<dbReference type="PANTHER" id="PTHR38445">
    <property type="entry name" value="HTH-TYPE TRANSCRIPTIONAL REPRESSOR YTRA"/>
    <property type="match status" value="1"/>
</dbReference>
<dbReference type="PROSITE" id="PS50949">
    <property type="entry name" value="HTH_GNTR"/>
    <property type="match status" value="1"/>
</dbReference>
<evidence type="ECO:0000256" key="1">
    <source>
        <dbReference type="ARBA" id="ARBA00023015"/>
    </source>
</evidence>
<dbReference type="AlphaFoldDB" id="A0A022KSE9"/>
<accession>A0A022KSE9</accession>
<keyword evidence="6" id="KW-1185">Reference proteome</keyword>
<dbReference type="Pfam" id="PF00392">
    <property type="entry name" value="GntR"/>
    <property type="match status" value="1"/>
</dbReference>
<evidence type="ECO:0000256" key="2">
    <source>
        <dbReference type="ARBA" id="ARBA00023125"/>
    </source>
</evidence>
<dbReference type="SUPFAM" id="SSF46785">
    <property type="entry name" value="Winged helix' DNA-binding domain"/>
    <property type="match status" value="1"/>
</dbReference>
<evidence type="ECO:0000259" key="4">
    <source>
        <dbReference type="PROSITE" id="PS50949"/>
    </source>
</evidence>
<gene>
    <name evidence="5" type="ORF">D641_0110620</name>
</gene>
<keyword evidence="3" id="KW-0804">Transcription</keyword>
<sequence length="129" mass="14278">MAPTESGRPIFWDLADRIAADVLSGIYPPGTQVPSTTELSAFYRINPATAGKALNRLVDAGVLEKRRGLGMFVTNDGPEQLREARRREFETDYIGPLIEEATRLGLSRSELADIIHRHPSPQPVPEEKP</sequence>
<organism evidence="5 6">
    <name type="scientific">Brachybacterium muris UCD-AY4</name>
    <dbReference type="NCBI Taxonomy" id="1249481"/>
    <lineage>
        <taxon>Bacteria</taxon>
        <taxon>Bacillati</taxon>
        <taxon>Actinomycetota</taxon>
        <taxon>Actinomycetes</taxon>
        <taxon>Micrococcales</taxon>
        <taxon>Dermabacteraceae</taxon>
        <taxon>Brachybacterium</taxon>
    </lineage>
</organism>
<dbReference type="OrthoDB" id="162505at2"/>
<keyword evidence="1" id="KW-0805">Transcription regulation</keyword>
<proteinExistence type="predicted"/>
<dbReference type="STRING" id="1249481.D641_0110620"/>
<dbReference type="Gene3D" id="1.10.10.10">
    <property type="entry name" value="Winged helix-like DNA-binding domain superfamily/Winged helix DNA-binding domain"/>
    <property type="match status" value="1"/>
</dbReference>
<dbReference type="SMART" id="SM00345">
    <property type="entry name" value="HTH_GNTR"/>
    <property type="match status" value="1"/>
</dbReference>
<protein>
    <submittedName>
        <fullName evidence="5">GntR family transcriptional regulator</fullName>
    </submittedName>
</protein>
<evidence type="ECO:0000256" key="3">
    <source>
        <dbReference type="ARBA" id="ARBA00023163"/>
    </source>
</evidence>
<keyword evidence="2" id="KW-0238">DNA-binding</keyword>
<name>A0A022KSE9_9MICO</name>
<dbReference type="GO" id="GO:0003677">
    <property type="term" value="F:DNA binding"/>
    <property type="evidence" value="ECO:0007669"/>
    <property type="project" value="UniProtKB-KW"/>
</dbReference>